<evidence type="ECO:0000313" key="4">
    <source>
        <dbReference type="RefSeq" id="XP_011496683.1"/>
    </source>
</evidence>
<dbReference type="RefSeq" id="XP_011496685.1">
    <property type="nucleotide sequence ID" value="XM_011498383.1"/>
</dbReference>
<gene>
    <name evidence="4 5 6" type="primary">LOC105361269</name>
</gene>
<dbReference type="PROSITE" id="PS51497">
    <property type="entry name" value="UMA"/>
    <property type="match status" value="1"/>
</dbReference>
<reference evidence="4 5" key="1">
    <citation type="submission" date="2025-04" db="UniProtKB">
        <authorList>
            <consortium name="RefSeq"/>
        </authorList>
    </citation>
    <scope>IDENTIFICATION</scope>
</reference>
<dbReference type="Proteomes" id="UP000695007">
    <property type="component" value="Unplaced"/>
</dbReference>
<feature type="region of interest" description="Disordered" evidence="1">
    <location>
        <begin position="1"/>
        <end position="27"/>
    </location>
</feature>
<evidence type="ECO:0000313" key="6">
    <source>
        <dbReference type="RefSeq" id="XP_011496685.1"/>
    </source>
</evidence>
<proteinExistence type="predicted"/>
<feature type="compositionally biased region" description="Basic residues" evidence="1">
    <location>
        <begin position="1"/>
        <end position="12"/>
    </location>
</feature>
<dbReference type="KEGG" id="csol:105361269"/>
<evidence type="ECO:0000259" key="2">
    <source>
        <dbReference type="PROSITE" id="PS51497"/>
    </source>
</evidence>
<dbReference type="GeneID" id="105361269"/>
<sequence length="137" mass="16058">MSWFFGKKKHHRETPLSPEDETRQSHEGFVFVKQNQPGSNYNERSSNLYPSLSNITPYPPTQTPFVKEGLQENNINDLSNIPFKFCKELERSINEDSVIDQLRLDEIAKFFKKVNKADYDYEFSLEQSVIDEMNSQT</sequence>
<dbReference type="RefSeq" id="XP_011496684.1">
    <property type="nucleotide sequence ID" value="XM_011498382.1"/>
</dbReference>
<evidence type="ECO:0000256" key="1">
    <source>
        <dbReference type="SAM" id="MobiDB-lite"/>
    </source>
</evidence>
<accession>A0AAJ6YEN2</accession>
<dbReference type="AlphaFoldDB" id="A0AAJ6YEN2"/>
<dbReference type="RefSeq" id="XP_011496683.1">
    <property type="nucleotide sequence ID" value="XM_011498381.1"/>
</dbReference>
<evidence type="ECO:0000313" key="3">
    <source>
        <dbReference type="Proteomes" id="UP000695007"/>
    </source>
</evidence>
<evidence type="ECO:0000313" key="5">
    <source>
        <dbReference type="RefSeq" id="XP_011496684.1"/>
    </source>
</evidence>
<organism evidence="3 5">
    <name type="scientific">Ceratosolen solmsi marchali</name>
    <dbReference type="NCBI Taxonomy" id="326594"/>
    <lineage>
        <taxon>Eukaryota</taxon>
        <taxon>Metazoa</taxon>
        <taxon>Ecdysozoa</taxon>
        <taxon>Arthropoda</taxon>
        <taxon>Hexapoda</taxon>
        <taxon>Insecta</taxon>
        <taxon>Pterygota</taxon>
        <taxon>Neoptera</taxon>
        <taxon>Endopterygota</taxon>
        <taxon>Hymenoptera</taxon>
        <taxon>Apocrita</taxon>
        <taxon>Proctotrupomorpha</taxon>
        <taxon>Chalcidoidea</taxon>
        <taxon>Agaonidae</taxon>
        <taxon>Agaoninae</taxon>
        <taxon>Ceratosolen</taxon>
    </lineage>
</organism>
<feature type="domain" description="UMA" evidence="2">
    <location>
        <begin position="78"/>
        <end position="130"/>
    </location>
</feature>
<keyword evidence="3" id="KW-1185">Reference proteome</keyword>
<protein>
    <submittedName>
        <fullName evidence="4 5">Uncharacterized protein LOC105361269</fullName>
    </submittedName>
</protein>
<name>A0AAJ6YEN2_9HYME</name>
<dbReference type="InterPro" id="IPR023340">
    <property type="entry name" value="UMA"/>
</dbReference>